<evidence type="ECO:0000313" key="2">
    <source>
        <dbReference type="WBParaSite" id="SMUV_0000013901-mRNA-1"/>
    </source>
</evidence>
<accession>A0A0N5A7W9</accession>
<evidence type="ECO:0000313" key="1">
    <source>
        <dbReference type="Proteomes" id="UP000046393"/>
    </source>
</evidence>
<protein>
    <submittedName>
        <fullName evidence="2">BESS domain-containing protein</fullName>
    </submittedName>
</protein>
<keyword evidence="1" id="KW-1185">Reference proteome</keyword>
<sequence length="186" mass="21609">MLSKFQSNEKDRKNVNKKLVEYLLKNDFNCSDTRKSTKMFVLPSRLSKSLGKNEEKRLQWQNNPLYKTLNHEVSMLCKYNVSLKKVDKSTLDREETESRHSTASIKSGSKSILSFDSGFKSDIDDNDSADSEFTKTEGNRRLHSIPRSDFCEVSDELLKTFRDFENHDDDQSLQETLKAMAELLYM</sequence>
<dbReference type="WBParaSite" id="SMUV_0000013901-mRNA-1">
    <property type="protein sequence ID" value="SMUV_0000013901-mRNA-1"/>
    <property type="gene ID" value="SMUV_0000013901"/>
</dbReference>
<name>A0A0N5A7W9_9BILA</name>
<reference evidence="2" key="1">
    <citation type="submission" date="2017-02" db="UniProtKB">
        <authorList>
            <consortium name="WormBaseParasite"/>
        </authorList>
    </citation>
    <scope>IDENTIFICATION</scope>
</reference>
<dbReference type="AlphaFoldDB" id="A0A0N5A7W9"/>
<organism evidence="1 2">
    <name type="scientific">Syphacia muris</name>
    <dbReference type="NCBI Taxonomy" id="451379"/>
    <lineage>
        <taxon>Eukaryota</taxon>
        <taxon>Metazoa</taxon>
        <taxon>Ecdysozoa</taxon>
        <taxon>Nematoda</taxon>
        <taxon>Chromadorea</taxon>
        <taxon>Rhabditida</taxon>
        <taxon>Spirurina</taxon>
        <taxon>Oxyuridomorpha</taxon>
        <taxon>Oxyuroidea</taxon>
        <taxon>Oxyuridae</taxon>
        <taxon>Syphacia</taxon>
    </lineage>
</organism>
<dbReference type="Proteomes" id="UP000046393">
    <property type="component" value="Unplaced"/>
</dbReference>
<proteinExistence type="predicted"/>